<dbReference type="Proteomes" id="UP000189703">
    <property type="component" value="Unplaced"/>
</dbReference>
<dbReference type="OrthoDB" id="1217237at2759"/>
<reference evidence="3" key="1">
    <citation type="submission" date="2025-08" db="UniProtKB">
        <authorList>
            <consortium name="RefSeq"/>
        </authorList>
    </citation>
    <scope>IDENTIFICATION</scope>
</reference>
<keyword evidence="2" id="KW-1185">Reference proteome</keyword>
<dbReference type="KEGG" id="nnu:104608313"/>
<sequence length="391" mass="44191">MSSKMSSQDEAQRRMEAKFDQIAKNHLSSIHNLEVQIGQLVNAVSARNQGNLPSNTETNPREQLKEISLRSGKVLEPKQDVQSKRTGTDVEGPLSTNAKIYDEGTNDESEENQGDKENHSNAQPSSYVTRIPFPQRLKKQQTEQQFSKFLDIFKKLQINIPFAEALAQMPQYAKFLKEIITNRRRWEDDQTVSLTEKCSSIITSKMPTKLKDPRSFTIPCVVGSIEFPKCLCDLGSSINLMPLSIFRKLGIGEVKPTLMTLQLVDHSIKKPHGVVEDVLVKVDKFIFLLDFVVLDFEEDHDCTLILGRPFLNTGKALVDVYEGKLTLQIGDDKVEFNMSKAMKHPMEEELCMRIDVIDSCVKEVCQVSEVEQDFEDDAVDGNACDTEPFAK</sequence>
<evidence type="ECO:0000256" key="1">
    <source>
        <dbReference type="SAM" id="MobiDB-lite"/>
    </source>
</evidence>
<name>A0A1U8B0I5_NELNU</name>
<evidence type="ECO:0000313" key="2">
    <source>
        <dbReference type="Proteomes" id="UP000189703"/>
    </source>
</evidence>
<feature type="compositionally biased region" description="Basic and acidic residues" evidence="1">
    <location>
        <begin position="59"/>
        <end position="88"/>
    </location>
</feature>
<dbReference type="AlphaFoldDB" id="A0A1U8B0I5"/>
<dbReference type="Gene3D" id="2.40.70.10">
    <property type="entry name" value="Acid Proteases"/>
    <property type="match status" value="1"/>
</dbReference>
<dbReference type="OMA" id="DINQAME"/>
<dbReference type="RefSeq" id="XP_010272565.1">
    <property type="nucleotide sequence ID" value="XM_010274263.1"/>
</dbReference>
<proteinExistence type="predicted"/>
<dbReference type="InterPro" id="IPR021109">
    <property type="entry name" value="Peptidase_aspartic_dom_sf"/>
</dbReference>
<accession>A0A1U8B0I5</accession>
<dbReference type="GeneID" id="104608313"/>
<gene>
    <name evidence="3" type="primary">LOC104608313</name>
</gene>
<protein>
    <submittedName>
        <fullName evidence="3">Uncharacterized protein LOC104608313</fullName>
    </submittedName>
</protein>
<dbReference type="InParanoid" id="A0A1U8B0I5"/>
<feature type="compositionally biased region" description="Polar residues" evidence="1">
    <location>
        <begin position="48"/>
        <end position="58"/>
    </location>
</feature>
<evidence type="ECO:0000313" key="3">
    <source>
        <dbReference type="RefSeq" id="XP_010272565.1"/>
    </source>
</evidence>
<dbReference type="eggNOG" id="KOG0017">
    <property type="taxonomic scope" value="Eukaryota"/>
</dbReference>
<organism evidence="2 3">
    <name type="scientific">Nelumbo nucifera</name>
    <name type="common">Sacred lotus</name>
    <dbReference type="NCBI Taxonomy" id="4432"/>
    <lineage>
        <taxon>Eukaryota</taxon>
        <taxon>Viridiplantae</taxon>
        <taxon>Streptophyta</taxon>
        <taxon>Embryophyta</taxon>
        <taxon>Tracheophyta</taxon>
        <taxon>Spermatophyta</taxon>
        <taxon>Magnoliopsida</taxon>
        <taxon>Proteales</taxon>
        <taxon>Nelumbonaceae</taxon>
        <taxon>Nelumbo</taxon>
    </lineage>
</organism>
<dbReference type="CDD" id="cd00303">
    <property type="entry name" value="retropepsin_like"/>
    <property type="match status" value="1"/>
</dbReference>
<dbReference type="PANTHER" id="PTHR33067:SF9">
    <property type="entry name" value="RNA-DIRECTED DNA POLYMERASE"/>
    <property type="match status" value="1"/>
</dbReference>
<dbReference type="PANTHER" id="PTHR33067">
    <property type="entry name" value="RNA-DIRECTED DNA POLYMERASE-RELATED"/>
    <property type="match status" value="1"/>
</dbReference>
<feature type="region of interest" description="Disordered" evidence="1">
    <location>
        <begin position="48"/>
        <end position="127"/>
    </location>
</feature>